<dbReference type="EMBL" id="MU253837">
    <property type="protein sequence ID" value="KAG9245639.1"/>
    <property type="molecule type" value="Genomic_DNA"/>
</dbReference>
<name>A0A9P8CFY0_9HELO</name>
<sequence length="453" mass="51801">MASFTKAVSPPSINTPSIPWAPLLVTGLLSYTILCSLLRFRRKHAMENKLGYPDRASLSNMTNVDAQAIMQYLAELEFPLLYEKSVQFALFKTYGIPTISSLLVATKEFSNEATTEKRYADTSVLIQEFSAHHPKSERVLSAISRMNYLHGHYQCSLESFVVLKYASTVNCYCMKQADSEALYHQRAGKISNDDMLYTLSVFITEPISWIGKYEWRFLTDMEICAIGTFWKSIGDSMGIKYTDAFSHTNWINGLEFTKDITRWAEDYEKSYMVPAASNRATADPLMPLLLWYLPLRLYESATQAMIVLMGERLRKAMLYDSAPKTYHTAMNITFAIRKFVLRHLTLPRPSYLNVRQITDKPDPKSGRFFMASYLRRPWYNKASFWNRWGPEALFTWAVGGTVPGTDGAKWISGGYVFEEVGPSKFMGKGVAEMEDMKERLRAERPVGCPFVRM</sequence>
<keyword evidence="1" id="KW-1133">Transmembrane helix</keyword>
<feature type="transmembrane region" description="Helical" evidence="1">
    <location>
        <begin position="20"/>
        <end position="40"/>
    </location>
</feature>
<dbReference type="PANTHER" id="PTHR36124">
    <property type="match status" value="1"/>
</dbReference>
<evidence type="ECO:0000313" key="3">
    <source>
        <dbReference type="Proteomes" id="UP000887226"/>
    </source>
</evidence>
<evidence type="ECO:0000256" key="1">
    <source>
        <dbReference type="SAM" id="Phobius"/>
    </source>
</evidence>
<keyword evidence="1" id="KW-0812">Transmembrane</keyword>
<dbReference type="AlphaFoldDB" id="A0A9P8CFY0"/>
<dbReference type="Proteomes" id="UP000887226">
    <property type="component" value="Unassembled WGS sequence"/>
</dbReference>
<keyword evidence="1" id="KW-0472">Membrane</keyword>
<comment type="caution">
    <text evidence="2">The sequence shown here is derived from an EMBL/GenBank/DDBJ whole genome shotgun (WGS) entry which is preliminary data.</text>
</comment>
<evidence type="ECO:0000313" key="2">
    <source>
        <dbReference type="EMBL" id="KAG9245639.1"/>
    </source>
</evidence>
<gene>
    <name evidence="2" type="ORF">BJ878DRAFT_479053</name>
</gene>
<evidence type="ECO:0008006" key="4">
    <source>
        <dbReference type="Google" id="ProtNLM"/>
    </source>
</evidence>
<dbReference type="GO" id="GO:0016491">
    <property type="term" value="F:oxidoreductase activity"/>
    <property type="evidence" value="ECO:0007669"/>
    <property type="project" value="InterPro"/>
</dbReference>
<protein>
    <recommendedName>
        <fullName evidence="4">ER-bound oxygenase mpaB/mpaB'/Rubber oxygenase catalytic domain-containing protein</fullName>
    </recommendedName>
</protein>
<dbReference type="InterPro" id="IPR046366">
    <property type="entry name" value="MPAB"/>
</dbReference>
<dbReference type="OrthoDB" id="545169at2759"/>
<dbReference type="PANTHER" id="PTHR36124:SF1">
    <property type="entry name" value="ER-BOUND OXYGENASE MPAB_MPAB'_RUBBER OXYGENASE CATALYTIC DOMAIN-CONTAINING PROTEIN"/>
    <property type="match status" value="1"/>
</dbReference>
<proteinExistence type="predicted"/>
<reference evidence="2" key="1">
    <citation type="journal article" date="2021" name="IMA Fungus">
        <title>Genomic characterization of three marine fungi, including Emericellopsis atlantica sp. nov. with signatures of a generalist lifestyle and marine biomass degradation.</title>
        <authorList>
            <person name="Hagestad O.C."/>
            <person name="Hou L."/>
            <person name="Andersen J.H."/>
            <person name="Hansen E.H."/>
            <person name="Altermark B."/>
            <person name="Li C."/>
            <person name="Kuhnert E."/>
            <person name="Cox R.J."/>
            <person name="Crous P.W."/>
            <person name="Spatafora J.W."/>
            <person name="Lail K."/>
            <person name="Amirebrahimi M."/>
            <person name="Lipzen A."/>
            <person name="Pangilinan J."/>
            <person name="Andreopoulos W."/>
            <person name="Hayes R.D."/>
            <person name="Ng V."/>
            <person name="Grigoriev I.V."/>
            <person name="Jackson S.A."/>
            <person name="Sutton T.D.S."/>
            <person name="Dobson A.D.W."/>
            <person name="Rama T."/>
        </authorList>
    </citation>
    <scope>NUCLEOTIDE SEQUENCE</scope>
    <source>
        <strain evidence="2">TRa3180A</strain>
    </source>
</reference>
<keyword evidence="3" id="KW-1185">Reference proteome</keyword>
<organism evidence="2 3">
    <name type="scientific">Calycina marina</name>
    <dbReference type="NCBI Taxonomy" id="1763456"/>
    <lineage>
        <taxon>Eukaryota</taxon>
        <taxon>Fungi</taxon>
        <taxon>Dikarya</taxon>
        <taxon>Ascomycota</taxon>
        <taxon>Pezizomycotina</taxon>
        <taxon>Leotiomycetes</taxon>
        <taxon>Helotiales</taxon>
        <taxon>Pezizellaceae</taxon>
        <taxon>Calycina</taxon>
    </lineage>
</organism>
<accession>A0A9P8CFY0</accession>